<sequence>MRTYFIKAEVNDDIFTYWTAYGEGQQNISKLINILEGSQRLKVGDIISIEFDTQKLGFERNLQEDYNAYHFKIDHKKFQYLFHSSNDELSLFEEHILIPIPKIPNQ</sequence>
<protein>
    <submittedName>
        <fullName evidence="1">Hemerythrin</fullName>
    </submittedName>
</protein>
<gene>
    <name evidence="1" type="ORF">SAMN05660493_01516</name>
</gene>
<name>A0A1U7PYB6_9FLAO</name>
<dbReference type="RefSeq" id="WP_076783021.1">
    <property type="nucleotide sequence ID" value="NZ_FTPU01000013.1"/>
</dbReference>
<dbReference type="AlphaFoldDB" id="A0A1U7PYB6"/>
<dbReference type="STRING" id="1121284.SAMN05660493_01516"/>
<accession>A0A1U7PYB6</accession>
<proteinExistence type="predicted"/>
<organism evidence="1 2">
    <name type="scientific">Epilithonimonas bovis DSM 19482</name>
    <dbReference type="NCBI Taxonomy" id="1121284"/>
    <lineage>
        <taxon>Bacteria</taxon>
        <taxon>Pseudomonadati</taxon>
        <taxon>Bacteroidota</taxon>
        <taxon>Flavobacteriia</taxon>
        <taxon>Flavobacteriales</taxon>
        <taxon>Weeksellaceae</taxon>
        <taxon>Chryseobacterium group</taxon>
        <taxon>Epilithonimonas</taxon>
    </lineage>
</organism>
<dbReference type="Proteomes" id="UP000187261">
    <property type="component" value="Unassembled WGS sequence"/>
</dbReference>
<dbReference type="EMBL" id="FTPU01000013">
    <property type="protein sequence ID" value="SIT96821.1"/>
    <property type="molecule type" value="Genomic_DNA"/>
</dbReference>
<evidence type="ECO:0000313" key="2">
    <source>
        <dbReference type="Proteomes" id="UP000187261"/>
    </source>
</evidence>
<reference evidence="2" key="1">
    <citation type="submission" date="2016-10" db="EMBL/GenBank/DDBJ databases">
        <authorList>
            <person name="Varghese N."/>
            <person name="Submissions S."/>
        </authorList>
    </citation>
    <scope>NUCLEOTIDE SEQUENCE [LARGE SCALE GENOMIC DNA]</scope>
    <source>
        <strain evidence="2">DSM 19482</strain>
    </source>
</reference>
<evidence type="ECO:0000313" key="1">
    <source>
        <dbReference type="EMBL" id="SIT96821.1"/>
    </source>
</evidence>
<keyword evidence="2" id="KW-1185">Reference proteome</keyword>